<feature type="transmembrane region" description="Helical" evidence="6">
    <location>
        <begin position="258"/>
        <end position="281"/>
    </location>
</feature>
<feature type="domain" description="Major facilitator superfamily (MFS) profile" evidence="7">
    <location>
        <begin position="256"/>
        <end position="446"/>
    </location>
</feature>
<keyword evidence="4 6" id="KW-1133">Transmembrane helix</keyword>
<keyword evidence="9" id="KW-1185">Reference proteome</keyword>
<feature type="transmembrane region" description="Helical" evidence="6">
    <location>
        <begin position="384"/>
        <end position="407"/>
    </location>
</feature>
<dbReference type="InterPro" id="IPR020846">
    <property type="entry name" value="MFS_dom"/>
</dbReference>
<dbReference type="PANTHER" id="PTHR19432">
    <property type="entry name" value="SUGAR TRANSPORTER"/>
    <property type="match status" value="1"/>
</dbReference>
<comment type="subcellular location">
    <subcellularLocation>
        <location evidence="1">Membrane</location>
        <topology evidence="1">Multi-pass membrane protein</topology>
    </subcellularLocation>
</comment>
<evidence type="ECO:0000256" key="6">
    <source>
        <dbReference type="SAM" id="Phobius"/>
    </source>
</evidence>
<organism evidence="8 9">
    <name type="scientific">Emticicia aquatica</name>
    <dbReference type="NCBI Taxonomy" id="1681835"/>
    <lineage>
        <taxon>Bacteria</taxon>
        <taxon>Pseudomonadati</taxon>
        <taxon>Bacteroidota</taxon>
        <taxon>Cytophagia</taxon>
        <taxon>Cytophagales</taxon>
        <taxon>Leadbetterellaceae</taxon>
        <taxon>Emticicia</taxon>
    </lineage>
</organism>
<evidence type="ECO:0000256" key="3">
    <source>
        <dbReference type="ARBA" id="ARBA00022692"/>
    </source>
</evidence>
<evidence type="ECO:0000313" key="8">
    <source>
        <dbReference type="EMBL" id="CAH0995075.1"/>
    </source>
</evidence>
<keyword evidence="2" id="KW-0813">Transport</keyword>
<evidence type="ECO:0000256" key="4">
    <source>
        <dbReference type="ARBA" id="ARBA00022989"/>
    </source>
</evidence>
<feature type="transmembrane region" description="Helical" evidence="6">
    <location>
        <begin position="91"/>
        <end position="107"/>
    </location>
</feature>
<feature type="transmembrane region" description="Helical" evidence="6">
    <location>
        <begin position="191"/>
        <end position="209"/>
    </location>
</feature>
<evidence type="ECO:0000313" key="9">
    <source>
        <dbReference type="Proteomes" id="UP000837932"/>
    </source>
</evidence>
<dbReference type="InterPro" id="IPR011701">
    <property type="entry name" value="MFS"/>
</dbReference>
<proteinExistence type="predicted"/>
<dbReference type="Gene3D" id="1.20.1250.20">
    <property type="entry name" value="MFS general substrate transporter like domains"/>
    <property type="match status" value="1"/>
</dbReference>
<dbReference type="PROSITE" id="PS50850">
    <property type="entry name" value="MFS"/>
    <property type="match status" value="1"/>
</dbReference>
<keyword evidence="5 6" id="KW-0472">Membrane</keyword>
<name>A0ABN8EUA4_9BACT</name>
<dbReference type="Pfam" id="PF07690">
    <property type="entry name" value="MFS_1"/>
    <property type="match status" value="1"/>
</dbReference>
<feature type="transmembrane region" description="Helical" evidence="6">
    <location>
        <begin position="113"/>
        <end position="131"/>
    </location>
</feature>
<accession>A0ABN8EUA4</accession>
<feature type="transmembrane region" description="Helical" evidence="6">
    <location>
        <begin position="326"/>
        <end position="345"/>
    </location>
</feature>
<dbReference type="InterPro" id="IPR036259">
    <property type="entry name" value="MFS_trans_sf"/>
</dbReference>
<reference evidence="8" key="1">
    <citation type="submission" date="2021-12" db="EMBL/GenBank/DDBJ databases">
        <authorList>
            <person name="Rodrigo-Torres L."/>
            <person name="Arahal R. D."/>
            <person name="Lucena T."/>
        </authorList>
    </citation>
    <scope>NUCLEOTIDE SEQUENCE</scope>
    <source>
        <strain evidence="8">CECT 8858</strain>
    </source>
</reference>
<gene>
    <name evidence="8" type="ORF">EMA8858_01195</name>
</gene>
<feature type="transmembrane region" description="Helical" evidence="6">
    <location>
        <begin position="22"/>
        <end position="39"/>
    </location>
</feature>
<feature type="transmembrane region" description="Helical" evidence="6">
    <location>
        <begin position="59"/>
        <end position="79"/>
    </location>
</feature>
<dbReference type="EMBL" id="CAKLPY010000001">
    <property type="protein sequence ID" value="CAH0995075.1"/>
    <property type="molecule type" value="Genomic_DNA"/>
</dbReference>
<feature type="transmembrane region" description="Helical" evidence="6">
    <location>
        <begin position="151"/>
        <end position="171"/>
    </location>
</feature>
<feature type="transmembrane region" description="Helical" evidence="6">
    <location>
        <begin position="419"/>
        <end position="441"/>
    </location>
</feature>
<sequence>MAAVTIQQDGGKAKPKLSFWQLWNMNFGFFGIQFGWGLQLANMSSIYAQLKANPDEIPILWLAGPMTGLLIQPLIGSMSDRTWTKFGRRRPYFLVGSILASIGLFLMPDSQVLWMAATLLWVLDASINVSMEPFRAFVADKLDISQRTAGFAMQSFFIGLGQTFANLLPFIFSKMGVIGTTESGISLTTKYAFQLGAIIFLISVLYTCFTTNEYPPEDMEAFKKEKEDNKGIVGYFRELIGSVGSIPKTMKQLAVVQMFTWLGLFCMWIFFGLMTSYHIFGATSADSPEFRAGGEWNGVNFATYSVVCFLVAFMIPVIAKKTSRKFVHTVALICGGIGLISVLFITNQYVLLLSMVGVGIAWASILSMPYAILSGALPPNKMGVYMGIFNFFIVIPEILASLFLGKIVQSIFGEGSIEAPMYVVAAGGVSLLIAAFCVRFVDDNNG</sequence>
<keyword evidence="3 6" id="KW-0812">Transmembrane</keyword>
<evidence type="ECO:0000256" key="1">
    <source>
        <dbReference type="ARBA" id="ARBA00004141"/>
    </source>
</evidence>
<dbReference type="PANTHER" id="PTHR19432:SF35">
    <property type="entry name" value="SOLUTE CARRIER FAMILY 45 MEMBER 3 ISOFORM X1"/>
    <property type="match status" value="1"/>
</dbReference>
<feature type="transmembrane region" description="Helical" evidence="6">
    <location>
        <begin position="351"/>
        <end position="372"/>
    </location>
</feature>
<evidence type="ECO:0000256" key="2">
    <source>
        <dbReference type="ARBA" id="ARBA00022448"/>
    </source>
</evidence>
<comment type="caution">
    <text evidence="8">The sequence shown here is derived from an EMBL/GenBank/DDBJ whole genome shotgun (WGS) entry which is preliminary data.</text>
</comment>
<feature type="transmembrane region" description="Helical" evidence="6">
    <location>
        <begin position="301"/>
        <end position="319"/>
    </location>
</feature>
<evidence type="ECO:0000256" key="5">
    <source>
        <dbReference type="ARBA" id="ARBA00023136"/>
    </source>
</evidence>
<protein>
    <recommendedName>
        <fullName evidence="7">Major facilitator superfamily (MFS) profile domain-containing protein</fullName>
    </recommendedName>
</protein>
<dbReference type="RefSeq" id="WP_238805387.1">
    <property type="nucleotide sequence ID" value="NZ_CAKLPY010000001.1"/>
</dbReference>
<dbReference type="SUPFAM" id="SSF103473">
    <property type="entry name" value="MFS general substrate transporter"/>
    <property type="match status" value="1"/>
</dbReference>
<evidence type="ECO:0000259" key="7">
    <source>
        <dbReference type="PROSITE" id="PS50850"/>
    </source>
</evidence>
<dbReference type="Proteomes" id="UP000837932">
    <property type="component" value="Unassembled WGS sequence"/>
</dbReference>